<evidence type="ECO:0000313" key="1">
    <source>
        <dbReference type="EMBL" id="PKF70621.1"/>
    </source>
</evidence>
<dbReference type="EMBL" id="PIYS01000023">
    <property type="protein sequence ID" value="PKF70621.1"/>
    <property type="molecule type" value="Genomic_DNA"/>
</dbReference>
<dbReference type="Proteomes" id="UP000242861">
    <property type="component" value="Unassembled WGS sequence"/>
</dbReference>
<dbReference type="AlphaFoldDB" id="A0A2I0CNA3"/>
<organism evidence="1 2">
    <name type="scientific">Pseudomonas fluvialis</name>
    <dbReference type="NCBI Taxonomy" id="1793966"/>
    <lineage>
        <taxon>Bacteria</taxon>
        <taxon>Pseudomonadati</taxon>
        <taxon>Pseudomonadota</taxon>
        <taxon>Gammaproteobacteria</taxon>
        <taxon>Pseudomonadales</taxon>
        <taxon>Pseudomonadaceae</taxon>
        <taxon>Pseudomonas</taxon>
    </lineage>
</organism>
<comment type="caution">
    <text evidence="1">The sequence shown here is derived from an EMBL/GenBank/DDBJ whole genome shotgun (WGS) entry which is preliminary data.</text>
</comment>
<gene>
    <name evidence="1" type="ORF">CW360_12505</name>
</gene>
<sequence length="249" mass="27703">MKVVWMVLMASLLLGCAKQDANVDLVKQFWQAMAAGDSEALKPLLSDPRQAEFLANISLAIESYEVLDATQDGVNVKFVRHCYPEVIVPTIVVQKDGVPKVNFMATLQAQMKQMAGVEPTQQYCYEFKDQPMQGVINGQPWQARHVHRQVVDFGNRTEEKIAIYADACPQDNCFMVATPSILISKLDFSGAGGNLDNKKNVTLYTPPGNNVMVTQGSYRLSKSAEGKTRLEISFNHDAENAMNGYIEYE</sequence>
<protein>
    <recommendedName>
        <fullName evidence="3">Lipoprotein</fullName>
    </recommendedName>
</protein>
<evidence type="ECO:0000313" key="2">
    <source>
        <dbReference type="Proteomes" id="UP000242861"/>
    </source>
</evidence>
<dbReference type="PROSITE" id="PS51257">
    <property type="entry name" value="PROKAR_LIPOPROTEIN"/>
    <property type="match status" value="1"/>
</dbReference>
<proteinExistence type="predicted"/>
<accession>A0A2I0CNA3</accession>
<evidence type="ECO:0008006" key="3">
    <source>
        <dbReference type="Google" id="ProtNLM"/>
    </source>
</evidence>
<dbReference type="RefSeq" id="WP_101193923.1">
    <property type="nucleotide sequence ID" value="NZ_PIYS01000023.1"/>
</dbReference>
<reference evidence="2" key="1">
    <citation type="submission" date="2017-12" db="EMBL/GenBank/DDBJ databases">
        <authorList>
            <person name="Yu X.-Y."/>
        </authorList>
    </citation>
    <scope>NUCLEOTIDE SEQUENCE [LARGE SCALE GENOMIC DNA]</scope>
    <source>
        <strain evidence="2">ZYSR67-Z</strain>
    </source>
</reference>
<name>A0A2I0CNA3_9PSED</name>